<dbReference type="Pfam" id="PF14235">
    <property type="entry name" value="DUF4337"/>
    <property type="match status" value="1"/>
</dbReference>
<keyword evidence="2" id="KW-0472">Membrane</keyword>
<name>A0A6J5KM13_9CAUD</name>
<organism evidence="3">
    <name type="scientific">uncultured Caudovirales phage</name>
    <dbReference type="NCBI Taxonomy" id="2100421"/>
    <lineage>
        <taxon>Viruses</taxon>
        <taxon>Duplodnaviria</taxon>
        <taxon>Heunggongvirae</taxon>
        <taxon>Uroviricota</taxon>
        <taxon>Caudoviricetes</taxon>
        <taxon>Peduoviridae</taxon>
        <taxon>Maltschvirus</taxon>
        <taxon>Maltschvirus maltsch</taxon>
    </lineage>
</organism>
<dbReference type="EMBL" id="LR796162">
    <property type="protein sequence ID" value="CAB4122811.1"/>
    <property type="molecule type" value="Genomic_DNA"/>
</dbReference>
<feature type="transmembrane region" description="Helical" evidence="2">
    <location>
        <begin position="145"/>
        <end position="163"/>
    </location>
</feature>
<sequence length="167" mass="18062">MSEVKPLTRSELEIIIKKRAAIWITVLAALLAVNTMFGGSNSSKVMGNTIASNNQWAWYQAKNVRSVIYATTADTATDKRVSAAYQIEAKRMRADMDEIAAKAKALEAERDQASRRSPYYTYAGMALQLGIVLSTAAILAVAMPLFWTSLAAGSVGVALFLIVQLGV</sequence>
<keyword evidence="2" id="KW-0812">Transmembrane</keyword>
<accession>A0A6J5KM13</accession>
<feature type="coiled-coil region" evidence="1">
    <location>
        <begin position="89"/>
        <end position="116"/>
    </location>
</feature>
<evidence type="ECO:0000313" key="3">
    <source>
        <dbReference type="EMBL" id="CAB4122811.1"/>
    </source>
</evidence>
<feature type="transmembrane region" description="Helical" evidence="2">
    <location>
        <begin position="119"/>
        <end position="139"/>
    </location>
</feature>
<keyword evidence="2" id="KW-1133">Transmembrane helix</keyword>
<evidence type="ECO:0008006" key="4">
    <source>
        <dbReference type="Google" id="ProtNLM"/>
    </source>
</evidence>
<reference evidence="3" key="1">
    <citation type="submission" date="2020-04" db="EMBL/GenBank/DDBJ databases">
        <authorList>
            <person name="Chiriac C."/>
            <person name="Salcher M."/>
            <person name="Ghai R."/>
            <person name="Kavagutti S V."/>
        </authorList>
    </citation>
    <scope>NUCLEOTIDE SEQUENCE</scope>
</reference>
<protein>
    <recommendedName>
        <fullName evidence="4">DUF4337 domain-containing protein</fullName>
    </recommendedName>
</protein>
<dbReference type="InterPro" id="IPR025570">
    <property type="entry name" value="DUF4337"/>
</dbReference>
<gene>
    <name evidence="3" type="ORF">UFOVP33_57</name>
</gene>
<evidence type="ECO:0000256" key="1">
    <source>
        <dbReference type="SAM" id="Coils"/>
    </source>
</evidence>
<evidence type="ECO:0000256" key="2">
    <source>
        <dbReference type="SAM" id="Phobius"/>
    </source>
</evidence>
<feature type="transmembrane region" description="Helical" evidence="2">
    <location>
        <begin position="20"/>
        <end position="37"/>
    </location>
</feature>
<proteinExistence type="predicted"/>
<keyword evidence="1" id="KW-0175">Coiled coil</keyword>